<dbReference type="PROSITE" id="PS51710">
    <property type="entry name" value="G_OBG"/>
    <property type="match status" value="1"/>
</dbReference>
<evidence type="ECO:0000313" key="8">
    <source>
        <dbReference type="Proteomes" id="UP000596742"/>
    </source>
</evidence>
<keyword evidence="3" id="KW-0547">Nucleotide-binding</keyword>
<proteinExistence type="inferred from homology"/>
<dbReference type="PANTHER" id="PTHR11702">
    <property type="entry name" value="DEVELOPMENTALLY REGULATED GTP-BINDING PROTEIN-RELATED"/>
    <property type="match status" value="1"/>
</dbReference>
<dbReference type="NCBIfam" id="NF008956">
    <property type="entry name" value="PRK12299.1"/>
    <property type="match status" value="1"/>
</dbReference>
<dbReference type="PRINTS" id="PR00326">
    <property type="entry name" value="GTP1OBG"/>
</dbReference>
<accession>A0A8B6FHL8</accession>
<comment type="similarity">
    <text evidence="1">Belongs to the TRAFAC class OBG-HflX-like GTPase superfamily. OBG GTPase family.</text>
</comment>
<dbReference type="OrthoDB" id="347018at2759"/>
<dbReference type="SUPFAM" id="SSF52540">
    <property type="entry name" value="P-loop containing nucleoside triphosphate hydrolases"/>
    <property type="match status" value="1"/>
</dbReference>
<dbReference type="EMBL" id="UYJE01006767">
    <property type="protein sequence ID" value="VDI48782.1"/>
    <property type="molecule type" value="Genomic_DNA"/>
</dbReference>
<dbReference type="AlphaFoldDB" id="A0A8B6FHL8"/>
<dbReference type="NCBIfam" id="TIGR02729">
    <property type="entry name" value="Obg_CgtA"/>
    <property type="match status" value="1"/>
</dbReference>
<keyword evidence="8" id="KW-1185">Reference proteome</keyword>
<evidence type="ECO:0000256" key="3">
    <source>
        <dbReference type="ARBA" id="ARBA00022741"/>
    </source>
</evidence>
<dbReference type="InterPro" id="IPR006169">
    <property type="entry name" value="GTP1_OBG_dom"/>
</dbReference>
<dbReference type="Pfam" id="PF01018">
    <property type="entry name" value="GTP1_OBG"/>
    <property type="match status" value="1"/>
</dbReference>
<feature type="domain" description="Obg" evidence="6">
    <location>
        <begin position="44"/>
        <end position="199"/>
    </location>
</feature>
<reference evidence="7" key="1">
    <citation type="submission" date="2018-11" db="EMBL/GenBank/DDBJ databases">
        <authorList>
            <person name="Alioto T."/>
            <person name="Alioto T."/>
        </authorList>
    </citation>
    <scope>NUCLEOTIDE SEQUENCE</scope>
</reference>
<feature type="domain" description="OBG-type G" evidence="5">
    <location>
        <begin position="200"/>
        <end position="365"/>
    </location>
</feature>
<dbReference type="GO" id="GO:0000287">
    <property type="term" value="F:magnesium ion binding"/>
    <property type="evidence" value="ECO:0007669"/>
    <property type="project" value="InterPro"/>
</dbReference>
<evidence type="ECO:0000256" key="2">
    <source>
        <dbReference type="ARBA" id="ARBA00022517"/>
    </source>
</evidence>
<dbReference type="GO" id="GO:0042254">
    <property type="term" value="P:ribosome biogenesis"/>
    <property type="evidence" value="ECO:0007669"/>
    <property type="project" value="UniProtKB-UniRule"/>
</dbReference>
<dbReference type="PANTHER" id="PTHR11702:SF31">
    <property type="entry name" value="MITOCHONDRIAL RIBOSOME-ASSOCIATED GTPASE 2"/>
    <property type="match status" value="1"/>
</dbReference>
<dbReference type="CDD" id="cd01898">
    <property type="entry name" value="Obg"/>
    <property type="match status" value="1"/>
</dbReference>
<dbReference type="InterPro" id="IPR014100">
    <property type="entry name" value="GTP-bd_Obg/CgtA"/>
</dbReference>
<gene>
    <name evidence="7" type="ORF">MGAL_10B090178</name>
</gene>
<dbReference type="FunFam" id="2.70.210.12:FF:000001">
    <property type="entry name" value="GTPase Obg"/>
    <property type="match status" value="1"/>
</dbReference>
<dbReference type="InterPro" id="IPR045086">
    <property type="entry name" value="OBG_GTPase"/>
</dbReference>
<keyword evidence="4" id="KW-0342">GTP-binding</keyword>
<name>A0A8B6FHL8_MYTGA</name>
<dbReference type="Gene3D" id="3.40.50.300">
    <property type="entry name" value="P-loop containing nucleotide triphosphate hydrolases"/>
    <property type="match status" value="1"/>
</dbReference>
<dbReference type="PIRSF" id="PIRSF002401">
    <property type="entry name" value="GTP_bd_Obg/CgtA"/>
    <property type="match status" value="1"/>
</dbReference>
<dbReference type="GO" id="GO:0005739">
    <property type="term" value="C:mitochondrion"/>
    <property type="evidence" value="ECO:0007669"/>
    <property type="project" value="TreeGrafter"/>
</dbReference>
<comment type="caution">
    <text evidence="7">The sequence shown here is derived from an EMBL/GenBank/DDBJ whole genome shotgun (WGS) entry which is preliminary data.</text>
</comment>
<dbReference type="InterPro" id="IPR027417">
    <property type="entry name" value="P-loop_NTPase"/>
</dbReference>
<dbReference type="Proteomes" id="UP000596742">
    <property type="component" value="Unassembled WGS sequence"/>
</dbReference>
<evidence type="ECO:0000259" key="5">
    <source>
        <dbReference type="PROSITE" id="PS51710"/>
    </source>
</evidence>
<dbReference type="PROSITE" id="PS51883">
    <property type="entry name" value="OBG"/>
    <property type="match status" value="1"/>
</dbReference>
<evidence type="ECO:0000256" key="4">
    <source>
        <dbReference type="ARBA" id="ARBA00023134"/>
    </source>
</evidence>
<keyword evidence="7" id="KW-0378">Hydrolase</keyword>
<evidence type="ECO:0000256" key="1">
    <source>
        <dbReference type="ARBA" id="ARBA00007699"/>
    </source>
</evidence>
<evidence type="ECO:0000259" key="6">
    <source>
        <dbReference type="PROSITE" id="PS51883"/>
    </source>
</evidence>
<protein>
    <submittedName>
        <fullName evidence="7">GTPase</fullName>
        <ecNumber evidence="7">3.6.5.-</ecNumber>
    </submittedName>
</protein>
<sequence>MANAGYLLAYSKIAMCFKRDMARLMSTALPLKPHKAKSKINRKTFFVDFKKVKVTGGAGGNGVMCFTSAKNKEFCGPDGGDGGNGGHVVLKASKDIRSLNHLLTVINGNTGVKGRSKNCHGKNAEHLYVKVPQGTIVRNEEGKMLTSLDEEHDYYIAARGGSGGRGNRFFLTDTNTAPAKAELGAEGESRQLMLELRIMANAGLIGFPNAGKSTLLRAISRAKPKVSPIPFTTMNPHIGMVGYDDYIQIAVADIPGLIKDAHKNRGLGISFLRHIERCGCLLYVIDLSVSEPWTQLNDLKYELDQYKPGLSDRPHAVIGNKIDLPGAKDNLRELTLAINLPVYPVSSKHKIGIDSLLTHLRYMYDKYGAKEDIEEDSTLVT</sequence>
<dbReference type="EC" id="3.6.5.-" evidence="7"/>
<dbReference type="SUPFAM" id="SSF82051">
    <property type="entry name" value="Obg GTP-binding protein N-terminal domain"/>
    <property type="match status" value="1"/>
</dbReference>
<dbReference type="InterPro" id="IPR031167">
    <property type="entry name" value="G_OBG"/>
</dbReference>
<dbReference type="InterPro" id="IPR036726">
    <property type="entry name" value="GTP1_OBG_dom_sf"/>
</dbReference>
<dbReference type="Gene3D" id="2.70.210.12">
    <property type="entry name" value="GTP1/OBG domain"/>
    <property type="match status" value="1"/>
</dbReference>
<organism evidence="7 8">
    <name type="scientific">Mytilus galloprovincialis</name>
    <name type="common">Mediterranean mussel</name>
    <dbReference type="NCBI Taxonomy" id="29158"/>
    <lineage>
        <taxon>Eukaryota</taxon>
        <taxon>Metazoa</taxon>
        <taxon>Spiralia</taxon>
        <taxon>Lophotrochozoa</taxon>
        <taxon>Mollusca</taxon>
        <taxon>Bivalvia</taxon>
        <taxon>Autobranchia</taxon>
        <taxon>Pteriomorphia</taxon>
        <taxon>Mytilida</taxon>
        <taxon>Mytiloidea</taxon>
        <taxon>Mytilidae</taxon>
        <taxon>Mytilinae</taxon>
        <taxon>Mytilus</taxon>
    </lineage>
</organism>
<dbReference type="Pfam" id="PF01926">
    <property type="entry name" value="MMR_HSR1"/>
    <property type="match status" value="1"/>
</dbReference>
<evidence type="ECO:0000313" key="7">
    <source>
        <dbReference type="EMBL" id="VDI48782.1"/>
    </source>
</evidence>
<keyword evidence="2" id="KW-0690">Ribosome biogenesis</keyword>
<dbReference type="InterPro" id="IPR006073">
    <property type="entry name" value="GTP-bd"/>
</dbReference>
<dbReference type="GO" id="GO:0003924">
    <property type="term" value="F:GTPase activity"/>
    <property type="evidence" value="ECO:0007669"/>
    <property type="project" value="InterPro"/>
</dbReference>
<dbReference type="GO" id="GO:0005525">
    <property type="term" value="F:GTP binding"/>
    <property type="evidence" value="ECO:0007669"/>
    <property type="project" value="UniProtKB-KW"/>
</dbReference>